<evidence type="ECO:0000313" key="2">
    <source>
        <dbReference type="Proteomes" id="UP000003781"/>
    </source>
</evidence>
<dbReference type="Proteomes" id="UP000003781">
    <property type="component" value="Unassembled WGS sequence"/>
</dbReference>
<sequence length="96" mass="10942">MLRSTNRRRIEVGIAALSEKNAFRTTPMLIKEYIEKYCAERGLSEQTSNEIINELSTAVNGELADLMDRPETSLSLRDREGLEALIKRRIRNCTGL</sequence>
<accession>A3IWI2</accession>
<dbReference type="eggNOG" id="ENOG503099A">
    <property type="taxonomic scope" value="Bacteria"/>
</dbReference>
<name>A3IWI2_9CHRO</name>
<comment type="caution">
    <text evidence="1">The sequence shown here is derived from an EMBL/GenBank/DDBJ whole genome shotgun (WGS) entry which is preliminary data.</text>
</comment>
<dbReference type="EMBL" id="AAXW01000052">
    <property type="protein sequence ID" value="EAZ89166.1"/>
    <property type="molecule type" value="Genomic_DNA"/>
</dbReference>
<proteinExistence type="predicted"/>
<gene>
    <name evidence="1" type="ORF">CY0110_31730</name>
</gene>
<dbReference type="AlphaFoldDB" id="A3IWI2"/>
<evidence type="ECO:0000313" key="1">
    <source>
        <dbReference type="EMBL" id="EAZ89166.1"/>
    </source>
</evidence>
<keyword evidence="2" id="KW-1185">Reference proteome</keyword>
<reference evidence="1 2" key="1">
    <citation type="submission" date="2007-03" db="EMBL/GenBank/DDBJ databases">
        <authorList>
            <person name="Stal L."/>
            <person name="Ferriera S."/>
            <person name="Johnson J."/>
            <person name="Kravitz S."/>
            <person name="Beeson K."/>
            <person name="Sutton G."/>
            <person name="Rogers Y.-H."/>
            <person name="Friedman R."/>
            <person name="Frazier M."/>
            <person name="Venter J.C."/>
        </authorList>
    </citation>
    <scope>NUCLEOTIDE SEQUENCE [LARGE SCALE GENOMIC DNA]</scope>
    <source>
        <strain evidence="1 2">CCY0110</strain>
    </source>
</reference>
<protein>
    <submittedName>
        <fullName evidence="1">Uncharacterized protein</fullName>
    </submittedName>
</protein>
<organism evidence="1 2">
    <name type="scientific">Crocosphaera chwakensis CCY0110</name>
    <dbReference type="NCBI Taxonomy" id="391612"/>
    <lineage>
        <taxon>Bacteria</taxon>
        <taxon>Bacillati</taxon>
        <taxon>Cyanobacteriota</taxon>
        <taxon>Cyanophyceae</taxon>
        <taxon>Oscillatoriophycideae</taxon>
        <taxon>Chroococcales</taxon>
        <taxon>Aphanothecaceae</taxon>
        <taxon>Crocosphaera</taxon>
        <taxon>Crocosphaera chwakensis</taxon>
    </lineage>
</organism>